<dbReference type="RefSeq" id="XP_056579188.1">
    <property type="nucleotide sequence ID" value="XM_056722938.1"/>
</dbReference>
<reference evidence="1" key="2">
    <citation type="journal article" date="2023" name="IMA Fungus">
        <title>Comparative genomic study of the Penicillium genus elucidates a diverse pangenome and 15 lateral gene transfer events.</title>
        <authorList>
            <person name="Petersen C."/>
            <person name="Sorensen T."/>
            <person name="Nielsen M.R."/>
            <person name="Sondergaard T.E."/>
            <person name="Sorensen J.L."/>
            <person name="Fitzpatrick D.A."/>
            <person name="Frisvad J.C."/>
            <person name="Nielsen K.L."/>
        </authorList>
    </citation>
    <scope>NUCLEOTIDE SEQUENCE</scope>
    <source>
        <strain evidence="1">IBT 3081</strain>
    </source>
</reference>
<protein>
    <submittedName>
        <fullName evidence="1">Uncharacterized protein</fullName>
    </submittedName>
</protein>
<comment type="caution">
    <text evidence="1">The sequence shown here is derived from an EMBL/GenBank/DDBJ whole genome shotgun (WGS) entry which is preliminary data.</text>
</comment>
<reference evidence="1" key="1">
    <citation type="submission" date="2022-12" db="EMBL/GenBank/DDBJ databases">
        <authorList>
            <person name="Petersen C."/>
        </authorList>
    </citation>
    <scope>NUCLEOTIDE SEQUENCE</scope>
    <source>
        <strain evidence="1">IBT 3081</strain>
    </source>
</reference>
<name>A0A9W9S7Q7_9EURO</name>
<dbReference type="EMBL" id="JAPZBT010000002">
    <property type="protein sequence ID" value="KAJ5373202.1"/>
    <property type="molecule type" value="Genomic_DNA"/>
</dbReference>
<dbReference type="AlphaFoldDB" id="A0A9W9S7Q7"/>
<gene>
    <name evidence="1" type="ORF">N7517_005208</name>
</gene>
<accession>A0A9W9S7Q7</accession>
<dbReference type="Proteomes" id="UP001147752">
    <property type="component" value="Unassembled WGS sequence"/>
</dbReference>
<evidence type="ECO:0000313" key="2">
    <source>
        <dbReference type="Proteomes" id="UP001147752"/>
    </source>
</evidence>
<organism evidence="1 2">
    <name type="scientific">Penicillium concentricum</name>
    <dbReference type="NCBI Taxonomy" id="293559"/>
    <lineage>
        <taxon>Eukaryota</taxon>
        <taxon>Fungi</taxon>
        <taxon>Dikarya</taxon>
        <taxon>Ascomycota</taxon>
        <taxon>Pezizomycotina</taxon>
        <taxon>Eurotiomycetes</taxon>
        <taxon>Eurotiomycetidae</taxon>
        <taxon>Eurotiales</taxon>
        <taxon>Aspergillaceae</taxon>
        <taxon>Penicillium</taxon>
    </lineage>
</organism>
<keyword evidence="2" id="KW-1185">Reference proteome</keyword>
<proteinExistence type="predicted"/>
<evidence type="ECO:0000313" key="1">
    <source>
        <dbReference type="EMBL" id="KAJ5373202.1"/>
    </source>
</evidence>
<sequence length="85" mass="9744">MPDRFMDQFGYGLKQGWYQILYGWDEHKLVAVIFTDSPKSEWQMEGNVIVYWCIMVDTDGSGENYQRFDGCENVGGFIGQSMGLG</sequence>
<dbReference type="GeneID" id="81462121"/>